<dbReference type="eggNOG" id="COG1826">
    <property type="taxonomic scope" value="Bacteria"/>
</dbReference>
<feature type="region of interest" description="Disordered" evidence="9">
    <location>
        <begin position="51"/>
        <end position="193"/>
    </location>
</feature>
<dbReference type="Gene3D" id="1.20.5.3310">
    <property type="match status" value="1"/>
</dbReference>
<keyword evidence="8" id="KW-0472">Membrane</keyword>
<keyword evidence="3" id="KW-1003">Cell membrane</keyword>
<reference evidence="10" key="1">
    <citation type="submission" date="2009-01" db="EMBL/GenBank/DDBJ databases">
        <title>Complete sequence of Desulfovibrio desulfuricans subsp. desulfuricans str. ATCC 27774.</title>
        <authorList>
            <consortium name="US DOE Joint Genome Institute"/>
            <person name="Lucas S."/>
            <person name="Copeland A."/>
            <person name="Lapidus A."/>
            <person name="Glavina del Rio T."/>
            <person name="Tice H."/>
            <person name="Bruce D."/>
            <person name="Goodwin L."/>
            <person name="Pitluck S."/>
            <person name="Sims D."/>
            <person name="Lu M."/>
            <person name="Kiss H."/>
            <person name="Meineke L."/>
            <person name="Brettin T."/>
            <person name="Detter J.C."/>
            <person name="Han C."/>
            <person name="Larimer F."/>
            <person name="Land M."/>
            <person name="Hauser L."/>
            <person name="Kyrpides N."/>
            <person name="Ovchinnikova G."/>
            <person name="Hazen T.C."/>
        </authorList>
    </citation>
    <scope>NUCLEOTIDE SEQUENCE [LARGE SCALE GENOMIC DNA]</scope>
    <source>
        <strain evidence="10">ATCC 27774</strain>
    </source>
</reference>
<keyword evidence="4" id="KW-0812">Transmembrane</keyword>
<dbReference type="EMBL" id="CP001358">
    <property type="protein sequence ID" value="ACL49704.1"/>
    <property type="molecule type" value="Genomic_DNA"/>
</dbReference>
<dbReference type="KEGG" id="dds:Ddes_1807"/>
<evidence type="ECO:0000256" key="6">
    <source>
        <dbReference type="ARBA" id="ARBA00022989"/>
    </source>
</evidence>
<evidence type="ECO:0000256" key="8">
    <source>
        <dbReference type="ARBA" id="ARBA00023136"/>
    </source>
</evidence>
<evidence type="ECO:0000256" key="1">
    <source>
        <dbReference type="ARBA" id="ARBA00004167"/>
    </source>
</evidence>
<feature type="compositionally biased region" description="Basic and acidic residues" evidence="9">
    <location>
        <begin position="167"/>
        <end position="177"/>
    </location>
</feature>
<dbReference type="PRINTS" id="PR01506">
    <property type="entry name" value="TATBPROTEIN"/>
</dbReference>
<evidence type="ECO:0000256" key="5">
    <source>
        <dbReference type="ARBA" id="ARBA00022927"/>
    </source>
</evidence>
<dbReference type="AlphaFoldDB" id="B8J245"/>
<name>B8J245_DESDA</name>
<keyword evidence="2" id="KW-0813">Transport</keyword>
<gene>
    <name evidence="10" type="ordered locus">Ddes_1807</name>
</gene>
<comment type="subcellular location">
    <subcellularLocation>
        <location evidence="1">Membrane</location>
        <topology evidence="1">Single-pass membrane protein</topology>
    </subcellularLocation>
</comment>
<dbReference type="STRING" id="525146.Ddes_1807"/>
<organism evidence="10">
    <name type="scientific">Desulfovibrio desulfuricans (strain ATCC 27774 / DSM 6949 / MB)</name>
    <dbReference type="NCBI Taxonomy" id="525146"/>
    <lineage>
        <taxon>Bacteria</taxon>
        <taxon>Pseudomonadati</taxon>
        <taxon>Thermodesulfobacteriota</taxon>
        <taxon>Desulfovibrionia</taxon>
        <taxon>Desulfovibrionales</taxon>
        <taxon>Desulfovibrionaceae</taxon>
        <taxon>Desulfovibrio</taxon>
    </lineage>
</organism>
<proteinExistence type="predicted"/>
<accession>B8J245</accession>
<dbReference type="PANTHER" id="PTHR33162">
    <property type="entry name" value="SEC-INDEPENDENT PROTEIN TRANSLOCASE PROTEIN TATA, CHLOROPLASTIC"/>
    <property type="match status" value="1"/>
</dbReference>
<evidence type="ECO:0000256" key="2">
    <source>
        <dbReference type="ARBA" id="ARBA00022448"/>
    </source>
</evidence>
<feature type="compositionally biased region" description="Low complexity" evidence="9">
    <location>
        <begin position="81"/>
        <end position="101"/>
    </location>
</feature>
<keyword evidence="6" id="KW-1133">Transmembrane helix</keyword>
<dbReference type="HOGENOM" id="CLU_086034_1_5_7"/>
<dbReference type="NCBIfam" id="TIGR01410">
    <property type="entry name" value="tatB"/>
    <property type="match status" value="1"/>
</dbReference>
<dbReference type="GO" id="GO:0043953">
    <property type="term" value="P:protein transport by the Tat complex"/>
    <property type="evidence" value="ECO:0007669"/>
    <property type="project" value="InterPro"/>
</dbReference>
<dbReference type="GO" id="GO:0008320">
    <property type="term" value="F:protein transmembrane transporter activity"/>
    <property type="evidence" value="ECO:0007669"/>
    <property type="project" value="InterPro"/>
</dbReference>
<evidence type="ECO:0000256" key="9">
    <source>
        <dbReference type="SAM" id="MobiDB-lite"/>
    </source>
</evidence>
<evidence type="ECO:0000256" key="7">
    <source>
        <dbReference type="ARBA" id="ARBA00023010"/>
    </source>
</evidence>
<dbReference type="InterPro" id="IPR018448">
    <property type="entry name" value="TatB"/>
</dbReference>
<feature type="compositionally biased region" description="Low complexity" evidence="9">
    <location>
        <begin position="127"/>
        <end position="145"/>
    </location>
</feature>
<evidence type="ECO:0000256" key="3">
    <source>
        <dbReference type="ARBA" id="ARBA00022475"/>
    </source>
</evidence>
<dbReference type="PANTHER" id="PTHR33162:SF1">
    <property type="entry name" value="SEC-INDEPENDENT PROTEIN TRANSLOCASE PROTEIN TATA, CHLOROPLASTIC"/>
    <property type="match status" value="1"/>
</dbReference>
<dbReference type="GO" id="GO:0016020">
    <property type="term" value="C:membrane"/>
    <property type="evidence" value="ECO:0007669"/>
    <property type="project" value="UniProtKB-SubCell"/>
</dbReference>
<evidence type="ECO:0000313" key="10">
    <source>
        <dbReference type="EMBL" id="ACL49704.1"/>
    </source>
</evidence>
<evidence type="ECO:0000256" key="4">
    <source>
        <dbReference type="ARBA" id="ARBA00022692"/>
    </source>
</evidence>
<feature type="compositionally biased region" description="Basic and acidic residues" evidence="9">
    <location>
        <begin position="66"/>
        <end position="78"/>
    </location>
</feature>
<protein>
    <submittedName>
        <fullName evidence="10">Twin-arginine translocation protein, TatB subunit</fullName>
    </submittedName>
</protein>
<sequence length="193" mass="19865" precursor="true">MFGIGSTELLVILVVALIVLGPKSLANVSRTLGKAMGEFRRVSTDFQRTLNAEAEEEEQKKRKKEAAKAAREAARAEADGTQAAQQSTEQAAEQPEPRAAQGMTAAKDAPASEAVLDTTVVQPPSEAPQAESVPQAAPAAEAVPETDTTASGVPVPPEGSPLAEALARTEAEARAAEARITPSTPASENGGKA</sequence>
<keyword evidence="7" id="KW-0811">Translocation</keyword>
<keyword evidence="5" id="KW-0653">Protein transport</keyword>
<dbReference type="InterPro" id="IPR003369">
    <property type="entry name" value="TatA/B/E"/>
</dbReference>
<dbReference type="Pfam" id="PF02416">
    <property type="entry name" value="TatA_B_E"/>
    <property type="match status" value="1"/>
</dbReference>